<dbReference type="InterPro" id="IPR002781">
    <property type="entry name" value="TM_pro_TauE-like"/>
</dbReference>
<dbReference type="Proteomes" id="UP000180215">
    <property type="component" value="Unassembled WGS sequence"/>
</dbReference>
<evidence type="ECO:0000256" key="2">
    <source>
        <dbReference type="ARBA" id="ARBA00022692"/>
    </source>
</evidence>
<feature type="transmembrane region" description="Helical" evidence="5">
    <location>
        <begin position="84"/>
        <end position="103"/>
    </location>
</feature>
<feature type="transmembrane region" description="Helical" evidence="5">
    <location>
        <begin position="39"/>
        <end position="64"/>
    </location>
</feature>
<comment type="caution">
    <text evidence="6">The sequence shown here is derived from an EMBL/GenBank/DDBJ whole genome shotgun (WGS) entry which is preliminary data.</text>
</comment>
<keyword evidence="3 5" id="KW-1133">Transmembrane helix</keyword>
<dbReference type="AlphaFoldDB" id="A0A1S1P0L4"/>
<evidence type="ECO:0000256" key="4">
    <source>
        <dbReference type="ARBA" id="ARBA00023136"/>
    </source>
</evidence>
<evidence type="ECO:0000256" key="3">
    <source>
        <dbReference type="ARBA" id="ARBA00022989"/>
    </source>
</evidence>
<proteinExistence type="inferred from homology"/>
<keyword evidence="5" id="KW-1003">Cell membrane</keyword>
<dbReference type="Pfam" id="PF01925">
    <property type="entry name" value="TauE"/>
    <property type="match status" value="1"/>
</dbReference>
<gene>
    <name evidence="6" type="ORF">BK022_24540</name>
</gene>
<evidence type="ECO:0000256" key="1">
    <source>
        <dbReference type="ARBA" id="ARBA00004141"/>
    </source>
</evidence>
<feature type="transmembrane region" description="Helical" evidence="5">
    <location>
        <begin position="252"/>
        <end position="269"/>
    </location>
</feature>
<evidence type="ECO:0000313" key="6">
    <source>
        <dbReference type="EMBL" id="OHV14697.1"/>
    </source>
</evidence>
<keyword evidence="2 5" id="KW-0812">Transmembrane</keyword>
<dbReference type="PANTHER" id="PTHR43483">
    <property type="entry name" value="MEMBRANE TRANSPORTER PROTEIN HI_0806-RELATED"/>
    <property type="match status" value="1"/>
</dbReference>
<name>A0A1S1P0L4_METEX</name>
<dbReference type="PANTHER" id="PTHR43483:SF3">
    <property type="entry name" value="MEMBRANE TRANSPORTER PROTEIN HI_0806-RELATED"/>
    <property type="match status" value="1"/>
</dbReference>
<feature type="transmembrane region" description="Helical" evidence="5">
    <location>
        <begin position="110"/>
        <end position="128"/>
    </location>
</feature>
<reference evidence="6 7" key="1">
    <citation type="submission" date="2016-10" db="EMBL/GenBank/DDBJ databases">
        <title>Draft genome sequence of Methylobacterium extorquens CP3, a seed endophyte of Crotalaria pumila with plant growth-promoting and metal tolerance properties.</title>
        <authorList>
            <person name="Sanchez-Lopez A.S."/>
            <person name="Van Hamme J.D."/>
            <person name="Thijs S."/>
            <person name="Mcammond B.M."/>
            <person name="Stevens V."/>
            <person name="Gonzalez-Chavez M.D.C."/>
            <person name="Vangronsveld J."/>
        </authorList>
    </citation>
    <scope>NUCLEOTIDE SEQUENCE [LARGE SCALE GENOMIC DNA]</scope>
    <source>
        <strain evidence="6 7">CP3</strain>
    </source>
</reference>
<feature type="transmembrane region" description="Helical" evidence="5">
    <location>
        <begin position="183"/>
        <end position="205"/>
    </location>
</feature>
<organism evidence="6 7">
    <name type="scientific">Methylorubrum extorquens</name>
    <name type="common">Methylobacterium dichloromethanicum</name>
    <name type="synonym">Methylobacterium extorquens</name>
    <dbReference type="NCBI Taxonomy" id="408"/>
    <lineage>
        <taxon>Bacteria</taxon>
        <taxon>Pseudomonadati</taxon>
        <taxon>Pseudomonadota</taxon>
        <taxon>Alphaproteobacteria</taxon>
        <taxon>Hyphomicrobiales</taxon>
        <taxon>Methylobacteriaceae</taxon>
        <taxon>Methylorubrum</taxon>
    </lineage>
</organism>
<feature type="transmembrane region" description="Helical" evidence="5">
    <location>
        <begin position="6"/>
        <end position="27"/>
    </location>
</feature>
<dbReference type="EMBL" id="MNAO01000471">
    <property type="protein sequence ID" value="OHV14697.1"/>
    <property type="molecule type" value="Genomic_DNA"/>
</dbReference>
<feature type="transmembrane region" description="Helical" evidence="5">
    <location>
        <begin position="148"/>
        <end position="171"/>
    </location>
</feature>
<feature type="transmembrane region" description="Helical" evidence="5">
    <location>
        <begin position="217"/>
        <end position="240"/>
    </location>
</feature>
<evidence type="ECO:0000313" key="7">
    <source>
        <dbReference type="Proteomes" id="UP000180215"/>
    </source>
</evidence>
<accession>A0A1S1P0L4</accession>
<evidence type="ECO:0000256" key="5">
    <source>
        <dbReference type="RuleBase" id="RU363041"/>
    </source>
</evidence>
<protein>
    <recommendedName>
        <fullName evidence="5">Probable membrane transporter protein</fullName>
    </recommendedName>
</protein>
<keyword evidence="4 5" id="KW-0472">Membrane</keyword>
<comment type="similarity">
    <text evidence="5">Belongs to the 4-toluene sulfonate uptake permease (TSUP) (TC 2.A.102) family.</text>
</comment>
<sequence length="270" mass="28293">MDDLVLRIIIFAIVGLVSGFISGLFGIGGSTVRLPIFIYLLPWVGIGQSALMHVASATSMALVIPSAITTTRKQYALGNLDVGFYKTWVIGLFIGVALGAILLPHGSTEILQTLFAVYILLVGFYIAFGRGHFLSRSEPPSGSKRIGIASFVGLVAALTGTSGGTLTTPILSTCGLALEKAIAIASATGLVTGSIATIGGILSGWHAPDLPSYSLGYVDLVIFVVMMPTVMISAPWGVSVGEKFSETTLQRTYAALLILVGLDLLRRLAF</sequence>
<dbReference type="GO" id="GO:0005886">
    <property type="term" value="C:plasma membrane"/>
    <property type="evidence" value="ECO:0007669"/>
    <property type="project" value="UniProtKB-SubCell"/>
</dbReference>
<comment type="subcellular location">
    <subcellularLocation>
        <location evidence="5">Cell membrane</location>
        <topology evidence="5">Multi-pass membrane protein</topology>
    </subcellularLocation>
    <subcellularLocation>
        <location evidence="1">Membrane</location>
        <topology evidence="1">Multi-pass membrane protein</topology>
    </subcellularLocation>
</comment>